<dbReference type="Proteomes" id="UP001439008">
    <property type="component" value="Unassembled WGS sequence"/>
</dbReference>
<organism evidence="1 2">
    <name type="scientific">Bonamia ostreae</name>
    <dbReference type="NCBI Taxonomy" id="126728"/>
    <lineage>
        <taxon>Eukaryota</taxon>
        <taxon>Sar</taxon>
        <taxon>Rhizaria</taxon>
        <taxon>Endomyxa</taxon>
        <taxon>Ascetosporea</taxon>
        <taxon>Haplosporida</taxon>
        <taxon>Bonamia</taxon>
    </lineage>
</organism>
<gene>
    <name evidence="1" type="ORF">MHBO_004315</name>
</gene>
<accession>A0ABV2ASY8</accession>
<evidence type="ECO:0000313" key="2">
    <source>
        <dbReference type="Proteomes" id="UP001439008"/>
    </source>
</evidence>
<evidence type="ECO:0000313" key="1">
    <source>
        <dbReference type="EMBL" id="MES1922791.1"/>
    </source>
</evidence>
<dbReference type="EMBL" id="JBDODL010003729">
    <property type="protein sequence ID" value="MES1922791.1"/>
    <property type="molecule type" value="Genomic_DNA"/>
</dbReference>
<sequence>IESRLQKNTGRQICCAEWRWLSNWTVDHNLSPRNEGWLYSENSKDLATFKTGKSSKDRFRRRRLYRARFLDTPDNFNSEEYVFIAFKEFATDLIIRVARQTDIHDQNTFEERQFALYEAITITRFEKDVYTLFGNKEMRNCEITESQKIIKETETLFGIVLSGGKKKDMIERIQGYLDELTIYRSNANSKNRAVLS</sequence>
<feature type="non-terminal residue" evidence="1">
    <location>
        <position position="1"/>
    </location>
</feature>
<feature type="non-terminal residue" evidence="1">
    <location>
        <position position="196"/>
    </location>
</feature>
<keyword evidence="2" id="KW-1185">Reference proteome</keyword>
<protein>
    <submittedName>
        <fullName evidence="1">Uncharacterized protein</fullName>
    </submittedName>
</protein>
<name>A0ABV2ASY8_9EUKA</name>
<proteinExistence type="predicted"/>
<comment type="caution">
    <text evidence="1">The sequence shown here is derived from an EMBL/GenBank/DDBJ whole genome shotgun (WGS) entry which is preliminary data.</text>
</comment>
<reference evidence="1 2" key="1">
    <citation type="journal article" date="2024" name="BMC Biol.">
        <title>Comparative genomics of Ascetosporea gives new insight into the evolutionary basis for animal parasitism in Rhizaria.</title>
        <authorList>
            <person name="Hiltunen Thoren M."/>
            <person name="Onut-Brannstrom I."/>
            <person name="Alfjorden A."/>
            <person name="Peckova H."/>
            <person name="Swords F."/>
            <person name="Hooper C."/>
            <person name="Holzer A.S."/>
            <person name="Bass D."/>
            <person name="Burki F."/>
        </authorList>
    </citation>
    <scope>NUCLEOTIDE SEQUENCE [LARGE SCALE GENOMIC DNA]</scope>
    <source>
        <strain evidence="1">20-A016</strain>
    </source>
</reference>